<sequence>MVSADEFRDVMRRWASGVAVITMRGPDGPHGMTVNALLSVSLDPPTLLIVLARNGRTRGILERTGRFTVNILAAGQQPLADRFTKRRQPGDEEFAGLDWHPSPGGAPVLQGVLAALDCLVTEQTPVADHVLLIATVTHTHLPSTEGAPLVYAGRRYHDLPQQ</sequence>
<dbReference type="PANTHER" id="PTHR30466:SF1">
    <property type="entry name" value="FMN REDUCTASE (NADH) RUTF"/>
    <property type="match status" value="1"/>
</dbReference>
<organism evidence="3 4">
    <name type="scientific">Actinomadura fulvescens</name>
    <dbReference type="NCBI Taxonomy" id="46160"/>
    <lineage>
        <taxon>Bacteria</taxon>
        <taxon>Bacillati</taxon>
        <taxon>Actinomycetota</taxon>
        <taxon>Actinomycetes</taxon>
        <taxon>Streptosporangiales</taxon>
        <taxon>Thermomonosporaceae</taxon>
        <taxon>Actinomadura</taxon>
    </lineage>
</organism>
<comment type="caution">
    <text evidence="3">The sequence shown here is derived from an EMBL/GenBank/DDBJ whole genome shotgun (WGS) entry which is preliminary data.</text>
</comment>
<dbReference type="SMART" id="SM00903">
    <property type="entry name" value="Flavin_Reduct"/>
    <property type="match status" value="1"/>
</dbReference>
<reference evidence="3 4" key="1">
    <citation type="journal article" date="2019" name="Int. J. Syst. Evol. Microbiol.">
        <title>The Global Catalogue of Microorganisms (GCM) 10K type strain sequencing project: providing services to taxonomists for standard genome sequencing and annotation.</title>
        <authorList>
            <consortium name="The Broad Institute Genomics Platform"/>
            <consortium name="The Broad Institute Genome Sequencing Center for Infectious Disease"/>
            <person name="Wu L."/>
            <person name="Ma J."/>
        </authorList>
    </citation>
    <scope>NUCLEOTIDE SEQUENCE [LARGE SCALE GENOMIC DNA]</scope>
    <source>
        <strain evidence="3 4">JCM 6833</strain>
    </source>
</reference>
<name>A0ABN3QW17_9ACTN</name>
<dbReference type="InterPro" id="IPR050268">
    <property type="entry name" value="NADH-dep_flavin_reductase"/>
</dbReference>
<dbReference type="InterPro" id="IPR002563">
    <property type="entry name" value="Flavin_Rdtase-like_dom"/>
</dbReference>
<evidence type="ECO:0000313" key="3">
    <source>
        <dbReference type="EMBL" id="GAA2636711.1"/>
    </source>
</evidence>
<keyword evidence="4" id="KW-1185">Reference proteome</keyword>
<dbReference type="EMBL" id="BAAATD010000021">
    <property type="protein sequence ID" value="GAA2636711.1"/>
    <property type="molecule type" value="Genomic_DNA"/>
</dbReference>
<feature type="domain" description="Flavin reductase like" evidence="2">
    <location>
        <begin position="11"/>
        <end position="158"/>
    </location>
</feature>
<dbReference type="Proteomes" id="UP001501509">
    <property type="component" value="Unassembled WGS sequence"/>
</dbReference>
<evidence type="ECO:0000313" key="4">
    <source>
        <dbReference type="Proteomes" id="UP001501509"/>
    </source>
</evidence>
<protein>
    <submittedName>
        <fullName evidence="3">Flavin reductase family protein</fullName>
    </submittedName>
</protein>
<accession>A0ABN3QW17</accession>
<proteinExistence type="predicted"/>
<keyword evidence="1" id="KW-0560">Oxidoreductase</keyword>
<dbReference type="Pfam" id="PF01613">
    <property type="entry name" value="Flavin_Reduct"/>
    <property type="match status" value="1"/>
</dbReference>
<dbReference type="SUPFAM" id="SSF50475">
    <property type="entry name" value="FMN-binding split barrel"/>
    <property type="match status" value="1"/>
</dbReference>
<dbReference type="Gene3D" id="2.30.110.10">
    <property type="entry name" value="Electron Transport, Fmn-binding Protein, Chain A"/>
    <property type="match status" value="1"/>
</dbReference>
<gene>
    <name evidence="3" type="ORF">GCM10010411_89970</name>
</gene>
<evidence type="ECO:0000256" key="1">
    <source>
        <dbReference type="ARBA" id="ARBA00023002"/>
    </source>
</evidence>
<evidence type="ECO:0000259" key="2">
    <source>
        <dbReference type="SMART" id="SM00903"/>
    </source>
</evidence>
<dbReference type="InterPro" id="IPR012349">
    <property type="entry name" value="Split_barrel_FMN-bd"/>
</dbReference>
<dbReference type="PANTHER" id="PTHR30466">
    <property type="entry name" value="FLAVIN REDUCTASE"/>
    <property type="match status" value="1"/>
</dbReference>